<dbReference type="Pfam" id="PF04351">
    <property type="entry name" value="PilP"/>
    <property type="match status" value="1"/>
</dbReference>
<dbReference type="InterPro" id="IPR007445">
    <property type="entry name" value="PilO"/>
</dbReference>
<gene>
    <name evidence="3" type="ORF">KSS94_25345</name>
</gene>
<proteinExistence type="predicted"/>
<accession>A0ABX8N5S0</accession>
<dbReference type="RefSeq" id="WP_217840760.1">
    <property type="nucleotide sequence ID" value="NZ_CP077076.1"/>
</dbReference>
<evidence type="ECO:0000256" key="2">
    <source>
        <dbReference type="SAM" id="Phobius"/>
    </source>
</evidence>
<keyword evidence="2" id="KW-0472">Membrane</keyword>
<keyword evidence="4" id="KW-1185">Reference proteome</keyword>
<dbReference type="Pfam" id="PF04350">
    <property type="entry name" value="PilO"/>
    <property type="match status" value="1"/>
</dbReference>
<keyword evidence="2" id="KW-1133">Transmembrane helix</keyword>
<keyword evidence="2" id="KW-0812">Transmembrane</keyword>
<organism evidence="3 4">
    <name type="scientific">Pseudomonas fakonensis</name>
    <dbReference type="NCBI Taxonomy" id="2842355"/>
    <lineage>
        <taxon>Bacteria</taxon>
        <taxon>Pseudomonadati</taxon>
        <taxon>Pseudomonadota</taxon>
        <taxon>Gammaproteobacteria</taxon>
        <taxon>Pseudomonadales</taxon>
        <taxon>Pseudomonadaceae</taxon>
        <taxon>Pseudomonas</taxon>
    </lineage>
</organism>
<dbReference type="Proteomes" id="UP001046350">
    <property type="component" value="Chromosome"/>
</dbReference>
<feature type="region of interest" description="Disordered" evidence="1">
    <location>
        <begin position="306"/>
        <end position="340"/>
    </location>
</feature>
<reference evidence="3" key="1">
    <citation type="journal article" date="2021" name="Microorganisms">
        <title>The Ever-Expanding Pseudomonas Genus: Description of 43 New Species and Partition of the Pseudomonas putida Group.</title>
        <authorList>
            <person name="Girard L."/>
            <person name="Lood C."/>
            <person name="Hofte M."/>
            <person name="Vandamme P."/>
            <person name="Rokni-Zadeh H."/>
            <person name="van Noort V."/>
            <person name="Lavigne R."/>
            <person name="De Mot R."/>
        </authorList>
    </citation>
    <scope>NUCLEOTIDE SEQUENCE</scope>
    <source>
        <strain evidence="3">COW40</strain>
    </source>
</reference>
<name>A0ABX8N5S0_9PSED</name>
<dbReference type="InterPro" id="IPR007446">
    <property type="entry name" value="PilP"/>
</dbReference>
<evidence type="ECO:0000313" key="4">
    <source>
        <dbReference type="Proteomes" id="UP001046350"/>
    </source>
</evidence>
<sequence length="340" mass="37441">MTPMLSFDWQSLATRSRLSRVLVMLLAVLLIMLLGWFAALRETQNAHRLAGEQAREALQALAMSKAEVAGLEPERAALASARQQLQEARWRLDAGEGMSELLEQLAVSGHEHGLLFEHIEVLQERQTTAGYQRVPLDIRVVGHYPALRGWLEQWQQQLRLLQVAQLNLAQVVGKPGLVRAQLRVHAYHADEPLPVPPSLVDEPSRPPVASSAFDPFQPWSSGPIADGLGRVPLEQMKMVGSLSTAGRYQALLSVAGHLHRVSEGQRLGRDEGVVVRIDERRMEVRERLYMAGGWQQRSRYLAFGKGARGEGRDDEGEAGRGLGVGAADGYEPRAGVAPEG</sequence>
<dbReference type="EMBL" id="CP077076">
    <property type="protein sequence ID" value="QXH51220.1"/>
    <property type="molecule type" value="Genomic_DNA"/>
</dbReference>
<evidence type="ECO:0000256" key="1">
    <source>
        <dbReference type="SAM" id="MobiDB-lite"/>
    </source>
</evidence>
<feature type="transmembrane region" description="Helical" evidence="2">
    <location>
        <begin position="21"/>
        <end position="39"/>
    </location>
</feature>
<evidence type="ECO:0000313" key="3">
    <source>
        <dbReference type="EMBL" id="QXH51220.1"/>
    </source>
</evidence>
<protein>
    <submittedName>
        <fullName evidence="3">Pilus assembly protein PilP</fullName>
    </submittedName>
</protein>